<keyword evidence="3 5" id="KW-0238">DNA-binding</keyword>
<dbReference type="PANTHER" id="PTHR33175">
    <property type="entry name" value="DNA-BINDING PROTEIN HU"/>
    <property type="match status" value="1"/>
</dbReference>
<comment type="caution">
    <text evidence="5">The sequence shown here is derived from an EMBL/GenBank/DDBJ whole genome shotgun (WGS) entry which is preliminary data.</text>
</comment>
<dbReference type="GO" id="GO:0030527">
    <property type="term" value="F:structural constituent of chromatin"/>
    <property type="evidence" value="ECO:0007669"/>
    <property type="project" value="InterPro"/>
</dbReference>
<dbReference type="InterPro" id="IPR000119">
    <property type="entry name" value="Hist_DNA-bd"/>
</dbReference>
<dbReference type="Pfam" id="PF00216">
    <property type="entry name" value="Bac_DNA_binding"/>
    <property type="match status" value="1"/>
</dbReference>
<evidence type="ECO:0000256" key="1">
    <source>
        <dbReference type="ARBA" id="ARBA00010529"/>
    </source>
</evidence>
<protein>
    <submittedName>
        <fullName evidence="5">HU family DNA-binding protein</fullName>
    </submittedName>
</protein>
<dbReference type="RefSeq" id="WP_150456662.1">
    <property type="nucleotide sequence ID" value="NZ_VYKK01000004.1"/>
</dbReference>
<dbReference type="InterPro" id="IPR010992">
    <property type="entry name" value="IHF-like_DNA-bd_dom_sf"/>
</dbReference>
<name>A0A5J5GI43_9BACL</name>
<dbReference type="EMBL" id="VYKK01000004">
    <property type="protein sequence ID" value="KAA9007372.1"/>
    <property type="molecule type" value="Genomic_DNA"/>
</dbReference>
<sequence length="90" mass="9634">MNKTELVLTVSEKTGLQKKDAEAAVHAVFESIEGALVDGDKVSIIGFGNFEVRPTSERKARNPQTGAEIIVPAGKKPAFKAAKKLKEAVK</sequence>
<gene>
    <name evidence="5" type="ORF">F4V43_02475</name>
</gene>
<dbReference type="PANTHER" id="PTHR33175:SF3">
    <property type="entry name" value="DNA-BINDING PROTEIN HU-BETA"/>
    <property type="match status" value="1"/>
</dbReference>
<organism evidence="5 6">
    <name type="scientific">Paenibacillus spiritus</name>
    <dbReference type="NCBI Taxonomy" id="2496557"/>
    <lineage>
        <taxon>Bacteria</taxon>
        <taxon>Bacillati</taxon>
        <taxon>Bacillota</taxon>
        <taxon>Bacilli</taxon>
        <taxon>Bacillales</taxon>
        <taxon>Paenibacillaceae</taxon>
        <taxon>Paenibacillus</taxon>
    </lineage>
</organism>
<dbReference type="Gene3D" id="4.10.520.10">
    <property type="entry name" value="IHF-like DNA-binding proteins"/>
    <property type="match status" value="1"/>
</dbReference>
<evidence type="ECO:0000256" key="3">
    <source>
        <dbReference type="ARBA" id="ARBA00023125"/>
    </source>
</evidence>
<accession>A0A5J5GI43</accession>
<dbReference type="GO" id="GO:0030261">
    <property type="term" value="P:chromosome condensation"/>
    <property type="evidence" value="ECO:0007669"/>
    <property type="project" value="UniProtKB-KW"/>
</dbReference>
<dbReference type="AlphaFoldDB" id="A0A5J5GI43"/>
<dbReference type="Proteomes" id="UP000367750">
    <property type="component" value="Unassembled WGS sequence"/>
</dbReference>
<dbReference type="CDD" id="cd13831">
    <property type="entry name" value="HU"/>
    <property type="match status" value="1"/>
</dbReference>
<reference evidence="5 6" key="1">
    <citation type="submission" date="2019-09" db="EMBL/GenBank/DDBJ databases">
        <title>Bacillus ochoae sp. nov., Paenibacillus whitsoniae sp. nov., Paenibacillus spiritus sp. nov. Isolated from the Mars Exploration Rover during spacecraft assembly.</title>
        <authorList>
            <person name="Seuylemezian A."/>
            <person name="Vaishampayan P."/>
        </authorList>
    </citation>
    <scope>NUCLEOTIDE SEQUENCE [LARGE SCALE GENOMIC DNA]</scope>
    <source>
        <strain evidence="5 6">MER_111</strain>
    </source>
</reference>
<evidence type="ECO:0000256" key="4">
    <source>
        <dbReference type="RuleBase" id="RU003939"/>
    </source>
</evidence>
<evidence type="ECO:0000256" key="2">
    <source>
        <dbReference type="ARBA" id="ARBA00023067"/>
    </source>
</evidence>
<dbReference type="PRINTS" id="PR01727">
    <property type="entry name" value="DNABINDINGHU"/>
</dbReference>
<comment type="similarity">
    <text evidence="1 4">Belongs to the bacterial histone-like protein family.</text>
</comment>
<keyword evidence="2" id="KW-0226">DNA condensation</keyword>
<dbReference type="OrthoDB" id="9799835at2"/>
<dbReference type="SUPFAM" id="SSF47729">
    <property type="entry name" value="IHF-like DNA-binding proteins"/>
    <property type="match status" value="1"/>
</dbReference>
<keyword evidence="6" id="KW-1185">Reference proteome</keyword>
<evidence type="ECO:0000313" key="6">
    <source>
        <dbReference type="Proteomes" id="UP000367750"/>
    </source>
</evidence>
<proteinExistence type="inferred from homology"/>
<evidence type="ECO:0000313" key="5">
    <source>
        <dbReference type="EMBL" id="KAA9007372.1"/>
    </source>
</evidence>
<dbReference type="GO" id="GO:0003677">
    <property type="term" value="F:DNA binding"/>
    <property type="evidence" value="ECO:0007669"/>
    <property type="project" value="UniProtKB-KW"/>
</dbReference>
<dbReference type="SMART" id="SM00411">
    <property type="entry name" value="BHL"/>
    <property type="match status" value="1"/>
</dbReference>